<dbReference type="RefSeq" id="WP_072310607.1">
    <property type="nucleotide sequence ID" value="NZ_FMIQ01000087.1"/>
</dbReference>
<name>A0A1C6Z7I1_HAFAL</name>
<dbReference type="AlphaFoldDB" id="A0A1C6Z7I1"/>
<evidence type="ECO:0000313" key="4">
    <source>
        <dbReference type="Proteomes" id="UP000094844"/>
    </source>
</evidence>
<accession>A0A1C6Z7I1</accession>
<evidence type="ECO:0000256" key="2">
    <source>
        <dbReference type="SAM" id="SignalP"/>
    </source>
</evidence>
<protein>
    <submittedName>
        <fullName evidence="3">Outer membrane protein G</fullName>
    </submittedName>
</protein>
<dbReference type="Gene3D" id="2.40.160.40">
    <property type="entry name" value="monomeric porin ompg"/>
    <property type="match status" value="1"/>
</dbReference>
<dbReference type="Pfam" id="PF09381">
    <property type="entry name" value="Porin_OmpG"/>
    <property type="match status" value="1"/>
</dbReference>
<sequence length="343" mass="40430">MNYAKKTYLFLILTGLSSTSQAVIDDPLEEAATELAAQQSNKKLTEESKFNISSNTFLEIEEFKGYTINNKKIFDKISPVVQVAIQPVDSTWSYFMEYKVSMRNYTTNFHSEQTSYNRNRLQLQANRNLIKNQDATLNLSFVYRKESNDVKNGMPAKNSYHSYWLIPGGSYNFSEKFAFVFWDAGYYYDNAFSGPGYNDWEWESEHGFQYRINDKMLAKLMYYTDWTWNSHGDKTWEQNQIRGYFPTKINEQWDIQPYFRYFLNEKNYDPATGVTTNRADNGGLRLGLIVNYNLTPKTTLWTNLAWEQTTWQHSKNSQLVHLTYGDDNTQDFRLYSIGIRHIW</sequence>
<dbReference type="EMBL" id="FMIQ01000087">
    <property type="protein sequence ID" value="SCM55037.1"/>
    <property type="molecule type" value="Genomic_DNA"/>
</dbReference>
<proteinExistence type="predicted"/>
<reference evidence="3 4" key="1">
    <citation type="submission" date="2016-09" db="EMBL/GenBank/DDBJ databases">
        <authorList>
            <person name="Capua I."/>
            <person name="De Benedictis P."/>
            <person name="Joannis T."/>
            <person name="Lombin L.H."/>
            <person name="Cattoli G."/>
        </authorList>
    </citation>
    <scope>NUCLEOTIDE SEQUENCE [LARGE SCALE GENOMIC DNA]</scope>
    <source>
        <strain evidence="3 4">GB001</strain>
    </source>
</reference>
<dbReference type="OrthoDB" id="6505751at2"/>
<gene>
    <name evidence="3" type="ORF">BN1044_04550</name>
</gene>
<feature type="signal peptide" evidence="2">
    <location>
        <begin position="1"/>
        <end position="22"/>
    </location>
</feature>
<dbReference type="InterPro" id="IPR018981">
    <property type="entry name" value="Outer_membrane_porin_G"/>
</dbReference>
<feature type="chain" id="PRO_5008751970" evidence="2">
    <location>
        <begin position="23"/>
        <end position="343"/>
    </location>
</feature>
<dbReference type="InterPro" id="IPR053713">
    <property type="entry name" value="Bact_OM_Channel_sf"/>
</dbReference>
<evidence type="ECO:0000256" key="1">
    <source>
        <dbReference type="ARBA" id="ARBA00022729"/>
    </source>
</evidence>
<keyword evidence="1 2" id="KW-0732">Signal</keyword>
<dbReference type="Proteomes" id="UP000094844">
    <property type="component" value="Unassembled WGS sequence"/>
</dbReference>
<organism evidence="3 4">
    <name type="scientific">Hafnia alvei</name>
    <dbReference type="NCBI Taxonomy" id="569"/>
    <lineage>
        <taxon>Bacteria</taxon>
        <taxon>Pseudomonadati</taxon>
        <taxon>Pseudomonadota</taxon>
        <taxon>Gammaproteobacteria</taxon>
        <taxon>Enterobacterales</taxon>
        <taxon>Hafniaceae</taxon>
        <taxon>Hafnia</taxon>
    </lineage>
</organism>
<evidence type="ECO:0000313" key="3">
    <source>
        <dbReference type="EMBL" id="SCM55037.1"/>
    </source>
</evidence>